<dbReference type="Gene3D" id="3.40.640.10">
    <property type="entry name" value="Type I PLP-dependent aspartate aminotransferase-like (Major domain)"/>
    <property type="match status" value="1"/>
</dbReference>
<dbReference type="PIRSF" id="PIRSF001434">
    <property type="entry name" value="CGS"/>
    <property type="match status" value="1"/>
</dbReference>
<evidence type="ECO:0000313" key="8">
    <source>
        <dbReference type="Proteomes" id="UP000366872"/>
    </source>
</evidence>
<dbReference type="Pfam" id="PF01053">
    <property type="entry name" value="Cys_Met_Meta_PP"/>
    <property type="match status" value="1"/>
</dbReference>
<dbReference type="InterPro" id="IPR015424">
    <property type="entry name" value="PyrdxlP-dep_Trfase"/>
</dbReference>
<dbReference type="SUPFAM" id="SSF53383">
    <property type="entry name" value="PLP-dependent transferases"/>
    <property type="match status" value="1"/>
</dbReference>
<dbReference type="PANTHER" id="PTHR43797:SF2">
    <property type="entry name" value="HOMOCYSTEINE_CYSTEINE SYNTHASE"/>
    <property type="match status" value="1"/>
</dbReference>
<evidence type="ECO:0000256" key="1">
    <source>
        <dbReference type="ARBA" id="ARBA00001933"/>
    </source>
</evidence>
<dbReference type="NCBIfam" id="TIGR01326">
    <property type="entry name" value="OAH_OAS_sulfhy"/>
    <property type="match status" value="1"/>
</dbReference>
<dbReference type="PROSITE" id="PS00868">
    <property type="entry name" value="CYS_MET_METAB_PP"/>
    <property type="match status" value="1"/>
</dbReference>
<comment type="cofactor">
    <cofactor evidence="1 6">
        <name>pyridoxal 5'-phosphate</name>
        <dbReference type="ChEBI" id="CHEBI:597326"/>
    </cofactor>
</comment>
<evidence type="ECO:0000256" key="3">
    <source>
        <dbReference type="ARBA" id="ARBA00022679"/>
    </source>
</evidence>
<dbReference type="GO" id="GO:0071269">
    <property type="term" value="P:L-homocysteine biosynthetic process"/>
    <property type="evidence" value="ECO:0007669"/>
    <property type="project" value="TreeGrafter"/>
</dbReference>
<evidence type="ECO:0000256" key="6">
    <source>
        <dbReference type="RuleBase" id="RU362118"/>
    </source>
</evidence>
<dbReference type="GO" id="GO:0005737">
    <property type="term" value="C:cytoplasm"/>
    <property type="evidence" value="ECO:0007669"/>
    <property type="project" value="TreeGrafter"/>
</dbReference>
<dbReference type="GO" id="GO:0003961">
    <property type="term" value="F:O-acetylhomoserine aminocarboxypropyltransferase activity"/>
    <property type="evidence" value="ECO:0007669"/>
    <property type="project" value="TreeGrafter"/>
</dbReference>
<keyword evidence="4 5" id="KW-0663">Pyridoxal phosphate</keyword>
<dbReference type="FunFam" id="3.40.640.10:FF:000035">
    <property type="entry name" value="O-succinylhomoserine sulfhydrylase"/>
    <property type="match status" value="1"/>
</dbReference>
<feature type="modified residue" description="N6-(pyridoxal phosphate)lysine" evidence="5">
    <location>
        <position position="205"/>
    </location>
</feature>
<dbReference type="GO" id="GO:0016829">
    <property type="term" value="F:lyase activity"/>
    <property type="evidence" value="ECO:0007669"/>
    <property type="project" value="UniProtKB-KW"/>
</dbReference>
<protein>
    <submittedName>
        <fullName evidence="7">L-methionine gamma-lyase</fullName>
    </submittedName>
</protein>
<dbReference type="InterPro" id="IPR015421">
    <property type="entry name" value="PyrdxlP-dep_Trfase_major"/>
</dbReference>
<dbReference type="PANTHER" id="PTHR43797">
    <property type="entry name" value="HOMOCYSTEINE/CYSTEINE SYNTHASE"/>
    <property type="match status" value="1"/>
</dbReference>
<name>A0A6C2U2Y5_PONDE</name>
<dbReference type="InterPro" id="IPR000277">
    <property type="entry name" value="Cys/Met-Metab_PyrdxlP-dep_enz"/>
</dbReference>
<dbReference type="Proteomes" id="UP000366872">
    <property type="component" value="Unassembled WGS sequence"/>
</dbReference>
<dbReference type="CDD" id="cd00614">
    <property type="entry name" value="CGS_like"/>
    <property type="match status" value="1"/>
</dbReference>
<dbReference type="AlphaFoldDB" id="A0A6C2U2Y5"/>
<dbReference type="RefSeq" id="WP_136079853.1">
    <property type="nucleotide sequence ID" value="NZ_CAAHFG010000001.1"/>
</dbReference>
<dbReference type="InterPro" id="IPR054542">
    <property type="entry name" value="Cys_met_metab_PP"/>
</dbReference>
<comment type="similarity">
    <text evidence="2 6">Belongs to the trans-sulfuration enzymes family.</text>
</comment>
<evidence type="ECO:0000313" key="7">
    <source>
        <dbReference type="EMBL" id="VGO14368.1"/>
    </source>
</evidence>
<proteinExistence type="inferred from homology"/>
<dbReference type="GO" id="GO:0019346">
    <property type="term" value="P:transsulfuration"/>
    <property type="evidence" value="ECO:0007669"/>
    <property type="project" value="InterPro"/>
</dbReference>
<dbReference type="GO" id="GO:0030170">
    <property type="term" value="F:pyridoxal phosphate binding"/>
    <property type="evidence" value="ECO:0007669"/>
    <property type="project" value="InterPro"/>
</dbReference>
<evidence type="ECO:0000256" key="4">
    <source>
        <dbReference type="ARBA" id="ARBA00022898"/>
    </source>
</evidence>
<keyword evidence="7" id="KW-0456">Lyase</keyword>
<evidence type="ECO:0000256" key="5">
    <source>
        <dbReference type="PIRSR" id="PIRSR001434-2"/>
    </source>
</evidence>
<gene>
    <name evidence="7" type="primary">mdeA</name>
    <name evidence="7" type="ORF">PDESU_02929</name>
</gene>
<reference evidence="7 8" key="1">
    <citation type="submission" date="2019-04" db="EMBL/GenBank/DDBJ databases">
        <authorList>
            <person name="Van Vliet M D."/>
        </authorList>
    </citation>
    <scope>NUCLEOTIDE SEQUENCE [LARGE SCALE GENOMIC DNA]</scope>
    <source>
        <strain evidence="7 8">F1</strain>
    </source>
</reference>
<keyword evidence="8" id="KW-1185">Reference proteome</keyword>
<dbReference type="Gene3D" id="3.90.1150.10">
    <property type="entry name" value="Aspartate Aminotransferase, domain 1"/>
    <property type="match status" value="1"/>
</dbReference>
<organism evidence="7 8">
    <name type="scientific">Pontiella desulfatans</name>
    <dbReference type="NCBI Taxonomy" id="2750659"/>
    <lineage>
        <taxon>Bacteria</taxon>
        <taxon>Pseudomonadati</taxon>
        <taxon>Kiritimatiellota</taxon>
        <taxon>Kiritimatiellia</taxon>
        <taxon>Kiritimatiellales</taxon>
        <taxon>Pontiellaceae</taxon>
        <taxon>Pontiella</taxon>
    </lineage>
</organism>
<accession>A0A6C2U2Y5</accession>
<dbReference type="InterPro" id="IPR015422">
    <property type="entry name" value="PyrdxlP-dep_Trfase_small"/>
</dbReference>
<dbReference type="GO" id="GO:0006535">
    <property type="term" value="P:cysteine biosynthetic process from serine"/>
    <property type="evidence" value="ECO:0007669"/>
    <property type="project" value="TreeGrafter"/>
</dbReference>
<evidence type="ECO:0000256" key="2">
    <source>
        <dbReference type="ARBA" id="ARBA00009077"/>
    </source>
</evidence>
<keyword evidence="3" id="KW-0808">Transferase</keyword>
<dbReference type="EMBL" id="CAAHFG010000001">
    <property type="protein sequence ID" value="VGO14368.1"/>
    <property type="molecule type" value="Genomic_DNA"/>
</dbReference>
<dbReference type="InterPro" id="IPR006235">
    <property type="entry name" value="OAc-hSer/O-AcSer_sulfhydrylase"/>
</dbReference>
<dbReference type="GO" id="GO:0004124">
    <property type="term" value="F:cysteine synthase activity"/>
    <property type="evidence" value="ECO:0007669"/>
    <property type="project" value="TreeGrafter"/>
</dbReference>
<sequence>MSKLETKCLHAGYTPEATTKSQAVPLYRTAAYRFDSTEHAANLFALKELGNIYTRLMNPTTDVLEQRIAALEGGAAALALASGTSAIFYSIINLAQAGDEIVSANNLYGGTYTQFNDILPSMGINVKFVDPSDPKNFEAAINEKTKAVFCETIGNPALELVDLQGIADVAHAHGIPLIVDSTFTTPALLRPLEHGADIVVHSLTKWLGGHGTAIGGAVVDSGKFDWTTGKHPLLSEPDPSYHDIRYATDLGDLAPLAYILRMRLVPLRNLGACISPDNAWMALQGIETLGLRMERHSENGLAVAERLKKSDKVEWVKYAGYDDKASTYLPNGAGGMVVFEIKGGEEAGRKFIEALELFSHLANVGDAKSLAIHPASTTHSQLTAEQQAGGGITPGLIRLSVGLEHIDDILSDIDQALAKI</sequence>